<dbReference type="InterPro" id="IPR003660">
    <property type="entry name" value="HAMP_dom"/>
</dbReference>
<keyword evidence="3" id="KW-0973">c-di-GMP</keyword>
<name>A0A6C0UAE0_9GAMM</name>
<dbReference type="SMART" id="SM00052">
    <property type="entry name" value="EAL"/>
    <property type="match status" value="1"/>
</dbReference>
<keyword evidence="6" id="KW-0812">Transmembrane</keyword>
<dbReference type="SMART" id="SM00267">
    <property type="entry name" value="GGDEF"/>
    <property type="match status" value="1"/>
</dbReference>
<dbReference type="Gene3D" id="3.20.20.450">
    <property type="entry name" value="EAL domain"/>
    <property type="match status" value="1"/>
</dbReference>
<dbReference type="PANTHER" id="PTHR44757">
    <property type="entry name" value="DIGUANYLATE CYCLASE DGCP"/>
    <property type="match status" value="1"/>
</dbReference>
<feature type="domain" description="HAMP" evidence="8">
    <location>
        <begin position="226"/>
        <end position="278"/>
    </location>
</feature>
<dbReference type="Gene3D" id="3.30.70.270">
    <property type="match status" value="1"/>
</dbReference>
<dbReference type="Pfam" id="PF00990">
    <property type="entry name" value="GGDEF"/>
    <property type="match status" value="1"/>
</dbReference>
<dbReference type="GO" id="GO:0071732">
    <property type="term" value="P:cellular response to nitric oxide"/>
    <property type="evidence" value="ECO:0007669"/>
    <property type="project" value="UniProtKB-ARBA"/>
</dbReference>
<dbReference type="FunFam" id="3.20.20.450:FF:000001">
    <property type="entry name" value="Cyclic di-GMP phosphodiesterase yahA"/>
    <property type="match status" value="1"/>
</dbReference>
<dbReference type="PROSITE" id="PS50885">
    <property type="entry name" value="HAMP"/>
    <property type="match status" value="1"/>
</dbReference>
<feature type="coiled-coil region" evidence="5">
    <location>
        <begin position="288"/>
        <end position="322"/>
    </location>
</feature>
<dbReference type="Pfam" id="PF00672">
    <property type="entry name" value="HAMP"/>
    <property type="match status" value="1"/>
</dbReference>
<dbReference type="InterPro" id="IPR029787">
    <property type="entry name" value="Nucleotide_cyclase"/>
</dbReference>
<dbReference type="CDD" id="cd06225">
    <property type="entry name" value="HAMP"/>
    <property type="match status" value="1"/>
</dbReference>
<evidence type="ECO:0000256" key="6">
    <source>
        <dbReference type="SAM" id="Phobius"/>
    </source>
</evidence>
<dbReference type="GO" id="GO:0016020">
    <property type="term" value="C:membrane"/>
    <property type="evidence" value="ECO:0007669"/>
    <property type="project" value="InterPro"/>
</dbReference>
<feature type="domain" description="GGDEF" evidence="9">
    <location>
        <begin position="353"/>
        <end position="498"/>
    </location>
</feature>
<dbReference type="Pfam" id="PF00563">
    <property type="entry name" value="EAL"/>
    <property type="match status" value="1"/>
</dbReference>
<keyword evidence="6" id="KW-0472">Membrane</keyword>
<evidence type="ECO:0000313" key="11">
    <source>
        <dbReference type="Proteomes" id="UP000477680"/>
    </source>
</evidence>
<evidence type="ECO:0000259" key="8">
    <source>
        <dbReference type="PROSITE" id="PS50885"/>
    </source>
</evidence>
<evidence type="ECO:0000256" key="1">
    <source>
        <dbReference type="ARBA" id="ARBA00001946"/>
    </source>
</evidence>
<evidence type="ECO:0000313" key="10">
    <source>
        <dbReference type="EMBL" id="QIB66784.1"/>
    </source>
</evidence>
<keyword evidence="11" id="KW-1185">Reference proteome</keyword>
<evidence type="ECO:0000256" key="2">
    <source>
        <dbReference type="ARBA" id="ARBA00012282"/>
    </source>
</evidence>
<dbReference type="FunFam" id="3.30.70.270:FF:000001">
    <property type="entry name" value="Diguanylate cyclase domain protein"/>
    <property type="match status" value="1"/>
</dbReference>
<dbReference type="CDD" id="cd01949">
    <property type="entry name" value="GGDEF"/>
    <property type="match status" value="1"/>
</dbReference>
<evidence type="ECO:0000256" key="3">
    <source>
        <dbReference type="ARBA" id="ARBA00022636"/>
    </source>
</evidence>
<protein>
    <recommendedName>
        <fullName evidence="2">cyclic-guanylate-specific phosphodiesterase</fullName>
        <ecNumber evidence="2">3.1.4.52</ecNumber>
    </recommendedName>
</protein>
<feature type="transmembrane region" description="Helical" evidence="6">
    <location>
        <begin position="195"/>
        <end position="221"/>
    </location>
</feature>
<feature type="domain" description="EAL" evidence="7">
    <location>
        <begin position="507"/>
        <end position="760"/>
    </location>
</feature>
<accession>A0A6C0UAE0</accession>
<dbReference type="InterPro" id="IPR001633">
    <property type="entry name" value="EAL_dom"/>
</dbReference>
<dbReference type="SUPFAM" id="SSF141868">
    <property type="entry name" value="EAL domain-like"/>
    <property type="match status" value="1"/>
</dbReference>
<dbReference type="InterPro" id="IPR000160">
    <property type="entry name" value="GGDEF_dom"/>
</dbReference>
<feature type="transmembrane region" description="Helical" evidence="6">
    <location>
        <begin position="6"/>
        <end position="28"/>
    </location>
</feature>
<proteinExistence type="predicted"/>
<dbReference type="GO" id="GO:0071111">
    <property type="term" value="F:cyclic-guanylate-specific phosphodiesterase activity"/>
    <property type="evidence" value="ECO:0007669"/>
    <property type="project" value="UniProtKB-EC"/>
</dbReference>
<dbReference type="EC" id="3.1.4.52" evidence="2"/>
<dbReference type="InterPro" id="IPR043128">
    <property type="entry name" value="Rev_trsase/Diguanyl_cyclase"/>
</dbReference>
<dbReference type="EMBL" id="CP048711">
    <property type="protein sequence ID" value="QIB66784.1"/>
    <property type="molecule type" value="Genomic_DNA"/>
</dbReference>
<dbReference type="Proteomes" id="UP000477680">
    <property type="component" value="Chromosome"/>
</dbReference>
<evidence type="ECO:0000259" key="9">
    <source>
        <dbReference type="PROSITE" id="PS50887"/>
    </source>
</evidence>
<dbReference type="NCBIfam" id="TIGR00254">
    <property type="entry name" value="GGDEF"/>
    <property type="match status" value="1"/>
</dbReference>
<dbReference type="PROSITE" id="PS50883">
    <property type="entry name" value="EAL"/>
    <property type="match status" value="1"/>
</dbReference>
<dbReference type="InterPro" id="IPR035919">
    <property type="entry name" value="EAL_sf"/>
</dbReference>
<keyword evidence="6" id="KW-1133">Transmembrane helix</keyword>
<dbReference type="SUPFAM" id="SSF158472">
    <property type="entry name" value="HAMP domain-like"/>
    <property type="match status" value="1"/>
</dbReference>
<dbReference type="KEGG" id="kim:G3T16_16685"/>
<dbReference type="Gene3D" id="6.10.340.10">
    <property type="match status" value="1"/>
</dbReference>
<dbReference type="SMART" id="SM00304">
    <property type="entry name" value="HAMP"/>
    <property type="match status" value="1"/>
</dbReference>
<dbReference type="InterPro" id="IPR052155">
    <property type="entry name" value="Biofilm_reg_signaling"/>
</dbReference>
<gene>
    <name evidence="10" type="ORF">G3T16_16685</name>
</gene>
<evidence type="ECO:0000256" key="5">
    <source>
        <dbReference type="SAM" id="Coils"/>
    </source>
</evidence>
<dbReference type="PROSITE" id="PS50887">
    <property type="entry name" value="GGDEF"/>
    <property type="match status" value="1"/>
</dbReference>
<reference evidence="10 11" key="1">
    <citation type="submission" date="2020-02" db="EMBL/GenBank/DDBJ databases">
        <title>Genome sequencing for Kineobactrum sp. M2.</title>
        <authorList>
            <person name="Park S.-J."/>
        </authorList>
    </citation>
    <scope>NUCLEOTIDE SEQUENCE [LARGE SCALE GENOMIC DNA]</scope>
    <source>
        <strain evidence="10 11">M2</strain>
    </source>
</reference>
<keyword evidence="5" id="KW-0175">Coiled coil</keyword>
<dbReference type="AlphaFoldDB" id="A0A6C0UAE0"/>
<dbReference type="RefSeq" id="WP_163496218.1">
    <property type="nucleotide sequence ID" value="NZ_CP048711.1"/>
</dbReference>
<dbReference type="CDD" id="cd01948">
    <property type="entry name" value="EAL"/>
    <property type="match status" value="1"/>
</dbReference>
<comment type="cofactor">
    <cofactor evidence="1">
        <name>Mg(2+)</name>
        <dbReference type="ChEBI" id="CHEBI:18420"/>
    </cofactor>
</comment>
<evidence type="ECO:0000259" key="7">
    <source>
        <dbReference type="PROSITE" id="PS50883"/>
    </source>
</evidence>
<comment type="catalytic activity">
    <reaction evidence="4">
        <text>3',3'-c-di-GMP + H2O = 5'-phosphoguanylyl(3'-&gt;5')guanosine + H(+)</text>
        <dbReference type="Rhea" id="RHEA:24902"/>
        <dbReference type="ChEBI" id="CHEBI:15377"/>
        <dbReference type="ChEBI" id="CHEBI:15378"/>
        <dbReference type="ChEBI" id="CHEBI:58754"/>
        <dbReference type="ChEBI" id="CHEBI:58805"/>
        <dbReference type="EC" id="3.1.4.52"/>
    </reaction>
    <physiologicalReaction direction="left-to-right" evidence="4">
        <dbReference type="Rhea" id="RHEA:24903"/>
    </physiologicalReaction>
</comment>
<dbReference type="PANTHER" id="PTHR44757:SF2">
    <property type="entry name" value="BIOFILM ARCHITECTURE MAINTENANCE PROTEIN MBAA"/>
    <property type="match status" value="1"/>
</dbReference>
<sequence>MTIAGRINAAVAIVILSASAVAVVALGVREYHSHRDDLLTRIVAEVGSQTALPVAIYFRETQQIDGLLTQLLRLSPAISQARLYSEEGNVLAQHNRFPGAAEPLPDFSSLRSSGLSPLDTGHGAHASDTAPTRSRTLATLTGGERVLDLTVPVLSSVNPVRDALSRQEFGQALASPATSRYVVGYVHFGISVSMLMLLILPSLALLTATAAVLAGLVIWLLSRHIRRLTAPLSRLARIADEIATGKLDQPITVDGSGEIKEIAKVLNAIIGGLNKYKTRMDVDHQLLSMKVEERTAQLTQRNDELNKAVEQVTETKNRLRQMAYFDSLTSLPNRRLFTEQLDLLLRLAKRNNRLLALLFLDLDNFKRINDSLGHSAGDILLKEVAHRLASCVRESDVVAHFVDSESRIDVSRLGGDEFTVVLNEVENAEAVATIAQRLLNALLQPVEIEGHELVVTPSIGIAIAPTDATDMEGLLKAADTAMYHAKAGGKNKYLFYSNDMDAAGVERLLLETDLRKALDRNELLFHYQPQVDTNTGTVVGVEALLRWQHPDQGMIPPFKFIPIAEEIGLIGELGSWGLREACRQLVELREEGYALPKIAVNVSALQFNRNFCAQVKAILQETGLPPSALELELTESIMMEDSHSTVKALQEFRGMGLRLSIDDFGTGYSSLSYLSRFPLDELKIDRSFVIDFDKSDNDASLVLAIIAMGRSLKLELVAEGVETHEQFHFLTDNGAEVIQGYLFSRPVTATELRPLLAPGYFLEQIREIRADSHEGGYSSAL</sequence>
<dbReference type="SUPFAM" id="SSF55073">
    <property type="entry name" value="Nucleotide cyclase"/>
    <property type="match status" value="1"/>
</dbReference>
<organism evidence="10 11">
    <name type="scientific">Kineobactrum salinum</name>
    <dbReference type="NCBI Taxonomy" id="2708301"/>
    <lineage>
        <taxon>Bacteria</taxon>
        <taxon>Pseudomonadati</taxon>
        <taxon>Pseudomonadota</taxon>
        <taxon>Gammaproteobacteria</taxon>
        <taxon>Cellvibrionales</taxon>
        <taxon>Halieaceae</taxon>
        <taxon>Kineobactrum</taxon>
    </lineage>
</organism>
<evidence type="ECO:0000256" key="4">
    <source>
        <dbReference type="ARBA" id="ARBA00051114"/>
    </source>
</evidence>
<dbReference type="GO" id="GO:0007165">
    <property type="term" value="P:signal transduction"/>
    <property type="evidence" value="ECO:0007669"/>
    <property type="project" value="InterPro"/>
</dbReference>